<sequence>MGKIEKISAPKAGTAERSAQRARRKEAVAKASTVTFTLEPTVKRAIAAQAKAAGMNVTHYLQMMVENHVIDHAAKGDPLATRLAAKRFVINHAVALAGSLYSAGKFDEHFILTVVREAEKSPEFSANYAEAVGGEDADGTRAAARARVSLNQQIGRVIKKAAGARSKRLASGKIARAQVTDAIVSTYTLLDKAA</sequence>
<evidence type="ECO:0000313" key="2">
    <source>
        <dbReference type="EMBL" id="MBB4175385.1"/>
    </source>
</evidence>
<evidence type="ECO:0000313" key="3">
    <source>
        <dbReference type="Proteomes" id="UP000565745"/>
    </source>
</evidence>
<accession>A0A7W6Q4K2</accession>
<feature type="region of interest" description="Disordered" evidence="1">
    <location>
        <begin position="1"/>
        <end position="22"/>
    </location>
</feature>
<gene>
    <name evidence="2" type="ORF">GGR93_003178</name>
</gene>
<proteinExistence type="predicted"/>
<dbReference type="RefSeq" id="WP_025056415.1">
    <property type="nucleotide sequence ID" value="NZ_JACIFU010000004.1"/>
</dbReference>
<reference evidence="2 3" key="1">
    <citation type="submission" date="2020-08" db="EMBL/GenBank/DDBJ databases">
        <title>Genomic Encyclopedia of Type Strains, Phase IV (KMG-IV): sequencing the most valuable type-strain genomes for metagenomic binning, comparative biology and taxonomic classification.</title>
        <authorList>
            <person name="Goeker M."/>
        </authorList>
    </citation>
    <scope>NUCLEOTIDE SEQUENCE [LARGE SCALE GENOMIC DNA]</scope>
    <source>
        <strain evidence="2 3">DSM 101015</strain>
    </source>
</reference>
<organism evidence="2 3">
    <name type="scientific">Sulfitobacter noctilucicola</name>
    <dbReference type="NCBI Taxonomy" id="1342301"/>
    <lineage>
        <taxon>Bacteria</taxon>
        <taxon>Pseudomonadati</taxon>
        <taxon>Pseudomonadota</taxon>
        <taxon>Alphaproteobacteria</taxon>
        <taxon>Rhodobacterales</taxon>
        <taxon>Roseobacteraceae</taxon>
        <taxon>Sulfitobacter</taxon>
    </lineage>
</organism>
<comment type="caution">
    <text evidence="2">The sequence shown here is derived from an EMBL/GenBank/DDBJ whole genome shotgun (WGS) entry which is preliminary data.</text>
</comment>
<protein>
    <submittedName>
        <fullName evidence="2">Putative HicB family RNase H-like nuclease</fullName>
    </submittedName>
</protein>
<dbReference type="AlphaFoldDB" id="A0A7W6Q4K2"/>
<dbReference type="OrthoDB" id="7722953at2"/>
<keyword evidence="3" id="KW-1185">Reference proteome</keyword>
<dbReference type="EMBL" id="JACIFU010000004">
    <property type="protein sequence ID" value="MBB4175385.1"/>
    <property type="molecule type" value="Genomic_DNA"/>
</dbReference>
<name>A0A7W6Q4K2_9RHOB</name>
<dbReference type="Proteomes" id="UP000565745">
    <property type="component" value="Unassembled WGS sequence"/>
</dbReference>
<evidence type="ECO:0000256" key="1">
    <source>
        <dbReference type="SAM" id="MobiDB-lite"/>
    </source>
</evidence>